<feature type="region of interest" description="Disordered" evidence="2">
    <location>
        <begin position="1"/>
        <end position="38"/>
    </location>
</feature>
<dbReference type="Proteomes" id="UP000265515">
    <property type="component" value="Unassembled WGS sequence"/>
</dbReference>
<feature type="compositionally biased region" description="Basic and acidic residues" evidence="2">
    <location>
        <begin position="304"/>
        <end position="316"/>
    </location>
</feature>
<keyword evidence="1" id="KW-0175">Coiled coil</keyword>
<evidence type="ECO:0000256" key="1">
    <source>
        <dbReference type="SAM" id="Coils"/>
    </source>
</evidence>
<dbReference type="AlphaFoldDB" id="A0A388M2R0"/>
<feature type="compositionally biased region" description="Polar residues" evidence="2">
    <location>
        <begin position="445"/>
        <end position="455"/>
    </location>
</feature>
<feature type="coiled-coil region" evidence="1">
    <location>
        <begin position="495"/>
        <end position="547"/>
    </location>
</feature>
<organism evidence="3 4">
    <name type="scientific">Chara braunii</name>
    <name type="common">Braun's stonewort</name>
    <dbReference type="NCBI Taxonomy" id="69332"/>
    <lineage>
        <taxon>Eukaryota</taxon>
        <taxon>Viridiplantae</taxon>
        <taxon>Streptophyta</taxon>
        <taxon>Charophyceae</taxon>
        <taxon>Charales</taxon>
        <taxon>Characeae</taxon>
        <taxon>Chara</taxon>
    </lineage>
</organism>
<feature type="compositionally biased region" description="Basic and acidic residues" evidence="2">
    <location>
        <begin position="224"/>
        <end position="236"/>
    </location>
</feature>
<name>A0A388M2R0_CHABU</name>
<reference evidence="3 4" key="1">
    <citation type="journal article" date="2018" name="Cell">
        <title>The Chara Genome: Secondary Complexity and Implications for Plant Terrestrialization.</title>
        <authorList>
            <person name="Nishiyama T."/>
            <person name="Sakayama H."/>
            <person name="Vries J.D."/>
            <person name="Buschmann H."/>
            <person name="Saint-Marcoux D."/>
            <person name="Ullrich K.K."/>
            <person name="Haas F.B."/>
            <person name="Vanderstraeten L."/>
            <person name="Becker D."/>
            <person name="Lang D."/>
            <person name="Vosolsobe S."/>
            <person name="Rombauts S."/>
            <person name="Wilhelmsson P.K.I."/>
            <person name="Janitza P."/>
            <person name="Kern R."/>
            <person name="Heyl A."/>
            <person name="Rumpler F."/>
            <person name="Villalobos L.I.A.C."/>
            <person name="Clay J.M."/>
            <person name="Skokan R."/>
            <person name="Toyoda A."/>
            <person name="Suzuki Y."/>
            <person name="Kagoshima H."/>
            <person name="Schijlen E."/>
            <person name="Tajeshwar N."/>
            <person name="Catarino B."/>
            <person name="Hetherington A.J."/>
            <person name="Saltykova A."/>
            <person name="Bonnot C."/>
            <person name="Breuninger H."/>
            <person name="Symeonidi A."/>
            <person name="Radhakrishnan G.V."/>
            <person name="Van Nieuwerburgh F."/>
            <person name="Deforce D."/>
            <person name="Chang C."/>
            <person name="Karol K.G."/>
            <person name="Hedrich R."/>
            <person name="Ulvskov P."/>
            <person name="Glockner G."/>
            <person name="Delwiche C.F."/>
            <person name="Petrasek J."/>
            <person name="Van de Peer Y."/>
            <person name="Friml J."/>
            <person name="Beilby M."/>
            <person name="Dolan L."/>
            <person name="Kohara Y."/>
            <person name="Sugano S."/>
            <person name="Fujiyama A."/>
            <person name="Delaux P.-M."/>
            <person name="Quint M."/>
            <person name="TheiBen G."/>
            <person name="Hagemann M."/>
            <person name="Harholt J."/>
            <person name="Dunand C."/>
            <person name="Zachgo S."/>
            <person name="Langdale J."/>
            <person name="Maumus F."/>
            <person name="Straeten D.V.D."/>
            <person name="Gould S.B."/>
            <person name="Rensing S.A."/>
        </authorList>
    </citation>
    <scope>NUCLEOTIDE SEQUENCE [LARGE SCALE GENOMIC DNA]</scope>
    <source>
        <strain evidence="3 4">S276</strain>
    </source>
</reference>
<accession>A0A388M2R0</accession>
<feature type="compositionally biased region" description="Basic and acidic residues" evidence="2">
    <location>
        <begin position="433"/>
        <end position="442"/>
    </location>
</feature>
<feature type="compositionally biased region" description="Low complexity" evidence="2">
    <location>
        <begin position="288"/>
        <end position="301"/>
    </location>
</feature>
<evidence type="ECO:0000313" key="4">
    <source>
        <dbReference type="Proteomes" id="UP000265515"/>
    </source>
</evidence>
<feature type="compositionally biased region" description="Basic and acidic residues" evidence="2">
    <location>
        <begin position="192"/>
        <end position="210"/>
    </location>
</feature>
<proteinExistence type="predicted"/>
<evidence type="ECO:0000256" key="2">
    <source>
        <dbReference type="SAM" id="MobiDB-lite"/>
    </source>
</evidence>
<dbReference type="Gramene" id="GBG88826">
    <property type="protein sequence ID" value="GBG88826"/>
    <property type="gene ID" value="CBR_g48440"/>
</dbReference>
<comment type="caution">
    <text evidence="3">The sequence shown here is derived from an EMBL/GenBank/DDBJ whole genome shotgun (WGS) entry which is preliminary data.</text>
</comment>
<dbReference type="EMBL" id="BFEA01000697">
    <property type="protein sequence ID" value="GBG88826.1"/>
    <property type="molecule type" value="Genomic_DNA"/>
</dbReference>
<sequence>MPKGGRNKQLREEPQGGSGGGEPSRPYQRASTPIYDDGSSDMFIERFTQYAAERGWSTETMIQHLRGTREMTARIEELRTRGGDWPEIQMTLQMLQPSPVGPDGLPIRMTADNLDEFFLAYEEYCRTVGVMKEEYMRMVPQWAIPGLQRDIAQIGRTSRDWEDCKARIRSVCGLFQYDSPRPRVERRRRSDRVRGTERGRAGSCRRREVIDLGGDSPPSSPILETEHEAGPEVRVAPEPEPEMRPVVEAILELGGRQRAKTLEKAQPIVDLQELEAYLEPSQWPLSRAVPSPASGAAPSSVEGQEQRLVPKSEEARDPAIKGEEVWQTEASRVIDAHFVVEVGTTADVVETPSADPPRAGARIEPMVHEEAAGRAAHPTRENPEEHQARVTTRLEELERERDKQEATGILPNPPVDKGPQERGVDAIWAGWQRQRDADRQEPQDSESTNARLDRQNTLLDSAFTAARGADRGLDDQTRWLATTSFDRYSMLSAELVAEKLEVEDLARRLEKAEVENKEQKAASQAKKVEWERRLREVEARMERFQSTTVVDRTE</sequence>
<feature type="region of interest" description="Disordered" evidence="2">
    <location>
        <begin position="183"/>
        <end position="236"/>
    </location>
</feature>
<feature type="compositionally biased region" description="Basic and acidic residues" evidence="2">
    <location>
        <begin position="370"/>
        <end position="405"/>
    </location>
</feature>
<feature type="region of interest" description="Disordered" evidence="2">
    <location>
        <begin position="370"/>
        <end position="455"/>
    </location>
</feature>
<gene>
    <name evidence="3" type="ORF">CBR_g48440</name>
</gene>
<evidence type="ECO:0000313" key="3">
    <source>
        <dbReference type="EMBL" id="GBG88826.1"/>
    </source>
</evidence>
<feature type="region of interest" description="Disordered" evidence="2">
    <location>
        <begin position="288"/>
        <end position="316"/>
    </location>
</feature>
<protein>
    <submittedName>
        <fullName evidence="3">Uncharacterized protein</fullName>
    </submittedName>
</protein>
<keyword evidence="4" id="KW-1185">Reference proteome</keyword>